<name>A0A8J4UV66_9MYCE</name>
<accession>A0A8J4UV66</accession>
<evidence type="ECO:0008006" key="4">
    <source>
        <dbReference type="Google" id="ProtNLM"/>
    </source>
</evidence>
<comment type="caution">
    <text evidence="2">The sequence shown here is derived from an EMBL/GenBank/DDBJ whole genome shotgun (WGS) entry which is preliminary data.</text>
</comment>
<evidence type="ECO:0000313" key="3">
    <source>
        <dbReference type="Proteomes" id="UP000695562"/>
    </source>
</evidence>
<feature type="transmembrane region" description="Helical" evidence="1">
    <location>
        <begin position="12"/>
        <end position="35"/>
    </location>
</feature>
<evidence type="ECO:0000313" key="2">
    <source>
        <dbReference type="EMBL" id="KAF2068340.1"/>
    </source>
</evidence>
<dbReference type="AlphaFoldDB" id="A0A8J4UV66"/>
<gene>
    <name evidence="2" type="ORF">CYY_010331</name>
</gene>
<keyword evidence="1" id="KW-1133">Transmembrane helix</keyword>
<proteinExistence type="predicted"/>
<dbReference type="Proteomes" id="UP000695562">
    <property type="component" value="Unassembled WGS sequence"/>
</dbReference>
<reference evidence="2" key="1">
    <citation type="submission" date="2020-01" db="EMBL/GenBank/DDBJ databases">
        <title>Development of genomics and gene disruption for Polysphondylium violaceum indicates a role for the polyketide synthase stlB in stalk morphogenesis.</title>
        <authorList>
            <person name="Narita B."/>
            <person name="Kawabe Y."/>
            <person name="Kin K."/>
            <person name="Saito T."/>
            <person name="Gibbs R."/>
            <person name="Kuspa A."/>
            <person name="Muzny D."/>
            <person name="Queller D."/>
            <person name="Richards S."/>
            <person name="Strassman J."/>
            <person name="Sucgang R."/>
            <person name="Worley K."/>
            <person name="Schaap P."/>
        </authorList>
    </citation>
    <scope>NUCLEOTIDE SEQUENCE</scope>
    <source>
        <strain evidence="2">QSvi11</strain>
    </source>
</reference>
<feature type="non-terminal residue" evidence="2">
    <location>
        <position position="1"/>
    </location>
</feature>
<protein>
    <recommendedName>
        <fullName evidence="4">Transmembrane protein</fullName>
    </recommendedName>
</protein>
<keyword evidence="1" id="KW-0812">Transmembrane</keyword>
<keyword evidence="3" id="KW-1185">Reference proteome</keyword>
<keyword evidence="1" id="KW-0472">Membrane</keyword>
<dbReference type="EMBL" id="AJWJ01001044">
    <property type="protein sequence ID" value="KAF2068340.1"/>
    <property type="molecule type" value="Genomic_DNA"/>
</dbReference>
<evidence type="ECO:0000256" key="1">
    <source>
        <dbReference type="SAM" id="Phobius"/>
    </source>
</evidence>
<organism evidence="2 3">
    <name type="scientific">Polysphondylium violaceum</name>
    <dbReference type="NCBI Taxonomy" id="133409"/>
    <lineage>
        <taxon>Eukaryota</taxon>
        <taxon>Amoebozoa</taxon>
        <taxon>Evosea</taxon>
        <taxon>Eumycetozoa</taxon>
        <taxon>Dictyostelia</taxon>
        <taxon>Dictyosteliales</taxon>
        <taxon>Dictyosteliaceae</taxon>
        <taxon>Polysphondylium</taxon>
    </lineage>
</organism>
<sequence>PKSRSSLSAAKIAGIVIGSVAFVAIIVVSVVYYVYKKRQYGKMKRGIEQKLQKMKQ</sequence>